<organism evidence="1">
    <name type="scientific">hydrothermal vent metagenome</name>
    <dbReference type="NCBI Taxonomy" id="652676"/>
    <lineage>
        <taxon>unclassified sequences</taxon>
        <taxon>metagenomes</taxon>
        <taxon>ecological metagenomes</taxon>
    </lineage>
</organism>
<dbReference type="SUPFAM" id="SSF56925">
    <property type="entry name" value="OMPA-like"/>
    <property type="match status" value="1"/>
</dbReference>
<gene>
    <name evidence="1" type="ORF">MNB_SV-5-50</name>
</gene>
<dbReference type="InterPro" id="IPR011250">
    <property type="entry name" value="OMP/PagP_B-barrel"/>
</dbReference>
<name>A0A1W1EEC5_9ZZZZ</name>
<reference evidence="1" key="1">
    <citation type="submission" date="2016-10" db="EMBL/GenBank/DDBJ databases">
        <authorList>
            <person name="de Groot N.N."/>
        </authorList>
    </citation>
    <scope>NUCLEOTIDE SEQUENCE</scope>
</reference>
<dbReference type="EMBL" id="FPKX01000047">
    <property type="protein sequence ID" value="SFZ98392.1"/>
    <property type="molecule type" value="Genomic_DNA"/>
</dbReference>
<accession>A0A1W1EEC5</accession>
<dbReference type="Gene3D" id="2.40.160.20">
    <property type="match status" value="1"/>
</dbReference>
<dbReference type="AlphaFoldDB" id="A0A1W1EEC5"/>
<sequence>MVKKLGMVLLCAALGTTLYARDDISKSNLFVGLELESTKADATTEFFDVNIPLYPKLESSSSSVIEYGFRVGAEKENWRTTLLYTYYNNEDGGLEETMHKGSMLLDYFIWSSGTTEYNVKPYLGAHVGYMSYTASGPVDLGNGALASATWADDSGLFYGGQAGIAMTMSEVIQLDLSYKYSLTTLDSIEVPLPLVSGQPTRAVTELDNMGSIAFSINYFY</sequence>
<proteinExistence type="predicted"/>
<protein>
    <recommendedName>
        <fullName evidence="2">Outer membrane protein beta-barrel domain-containing protein</fullName>
    </recommendedName>
</protein>
<evidence type="ECO:0000313" key="1">
    <source>
        <dbReference type="EMBL" id="SFZ98392.1"/>
    </source>
</evidence>
<evidence type="ECO:0008006" key="2">
    <source>
        <dbReference type="Google" id="ProtNLM"/>
    </source>
</evidence>